<evidence type="ECO:0000313" key="2">
    <source>
        <dbReference type="Proteomes" id="UP000799424"/>
    </source>
</evidence>
<keyword evidence="2" id="KW-1185">Reference proteome</keyword>
<dbReference type="EMBL" id="MU006227">
    <property type="protein sequence ID" value="KAF2825945.1"/>
    <property type="molecule type" value="Genomic_DNA"/>
</dbReference>
<evidence type="ECO:0000313" key="1">
    <source>
        <dbReference type="EMBL" id="KAF2825945.1"/>
    </source>
</evidence>
<accession>A0A6A7A045</accession>
<organism evidence="1 2">
    <name type="scientific">Ophiobolus disseminans</name>
    <dbReference type="NCBI Taxonomy" id="1469910"/>
    <lineage>
        <taxon>Eukaryota</taxon>
        <taxon>Fungi</taxon>
        <taxon>Dikarya</taxon>
        <taxon>Ascomycota</taxon>
        <taxon>Pezizomycotina</taxon>
        <taxon>Dothideomycetes</taxon>
        <taxon>Pleosporomycetidae</taxon>
        <taxon>Pleosporales</taxon>
        <taxon>Pleosporineae</taxon>
        <taxon>Phaeosphaeriaceae</taxon>
        <taxon>Ophiobolus</taxon>
    </lineage>
</organism>
<proteinExistence type="predicted"/>
<gene>
    <name evidence="1" type="ORF">CC86DRAFT_407189</name>
</gene>
<name>A0A6A7A045_9PLEO</name>
<dbReference type="Proteomes" id="UP000799424">
    <property type="component" value="Unassembled WGS sequence"/>
</dbReference>
<dbReference type="AlphaFoldDB" id="A0A6A7A045"/>
<reference evidence="1" key="1">
    <citation type="journal article" date="2020" name="Stud. Mycol.">
        <title>101 Dothideomycetes genomes: a test case for predicting lifestyles and emergence of pathogens.</title>
        <authorList>
            <person name="Haridas S."/>
            <person name="Albert R."/>
            <person name="Binder M."/>
            <person name="Bloem J."/>
            <person name="Labutti K."/>
            <person name="Salamov A."/>
            <person name="Andreopoulos B."/>
            <person name="Baker S."/>
            <person name="Barry K."/>
            <person name="Bills G."/>
            <person name="Bluhm B."/>
            <person name="Cannon C."/>
            <person name="Castanera R."/>
            <person name="Culley D."/>
            <person name="Daum C."/>
            <person name="Ezra D."/>
            <person name="Gonzalez J."/>
            <person name="Henrissat B."/>
            <person name="Kuo A."/>
            <person name="Liang C."/>
            <person name="Lipzen A."/>
            <person name="Lutzoni F."/>
            <person name="Magnuson J."/>
            <person name="Mondo S."/>
            <person name="Nolan M."/>
            <person name="Ohm R."/>
            <person name="Pangilinan J."/>
            <person name="Park H.-J."/>
            <person name="Ramirez L."/>
            <person name="Alfaro M."/>
            <person name="Sun H."/>
            <person name="Tritt A."/>
            <person name="Yoshinaga Y."/>
            <person name="Zwiers L.-H."/>
            <person name="Turgeon B."/>
            <person name="Goodwin S."/>
            <person name="Spatafora J."/>
            <person name="Crous P."/>
            <person name="Grigoriev I."/>
        </authorList>
    </citation>
    <scope>NUCLEOTIDE SEQUENCE</scope>
    <source>
        <strain evidence="1">CBS 113818</strain>
    </source>
</reference>
<sequence>MATPIAESLESKIYAGLCPHCHSHPLTPVHRLANNIAFLLRFKLGPNVPPNQVAIVVGDINDSERQIQGQSVGVVVQEAPGSVTIIVAEFIPAGQSLIVELNKEVDRRVGSTFSTANLSNGIDE</sequence>
<protein>
    <submittedName>
        <fullName evidence="1">Uncharacterized protein</fullName>
    </submittedName>
</protein>